<accession>A0A4Y2I816</accession>
<evidence type="ECO:0008006" key="3">
    <source>
        <dbReference type="Google" id="ProtNLM"/>
    </source>
</evidence>
<protein>
    <recommendedName>
        <fullName evidence="3">DUF4817 domain-containing protein</fullName>
    </recommendedName>
</protein>
<dbReference type="Proteomes" id="UP000499080">
    <property type="component" value="Unassembled WGS sequence"/>
</dbReference>
<reference evidence="1 2" key="1">
    <citation type="journal article" date="2019" name="Sci. Rep.">
        <title>Orb-weaving spider Araneus ventricosus genome elucidates the spidroin gene catalogue.</title>
        <authorList>
            <person name="Kono N."/>
            <person name="Nakamura H."/>
            <person name="Ohtoshi R."/>
            <person name="Moran D.A.P."/>
            <person name="Shinohara A."/>
            <person name="Yoshida Y."/>
            <person name="Fujiwara M."/>
            <person name="Mori M."/>
            <person name="Tomita M."/>
            <person name="Arakawa K."/>
        </authorList>
    </citation>
    <scope>NUCLEOTIDE SEQUENCE [LARGE SCALE GENOMIC DNA]</scope>
</reference>
<name>A0A4Y2I816_ARAVE</name>
<evidence type="ECO:0000313" key="2">
    <source>
        <dbReference type="Proteomes" id="UP000499080"/>
    </source>
</evidence>
<dbReference type="AlphaFoldDB" id="A0A4Y2I816"/>
<proteinExistence type="predicted"/>
<comment type="caution">
    <text evidence="1">The sequence shown here is derived from an EMBL/GenBank/DDBJ whole genome shotgun (WGS) entry which is preliminary data.</text>
</comment>
<dbReference type="OrthoDB" id="9971063at2759"/>
<dbReference type="EMBL" id="BGPR01002427">
    <property type="protein sequence ID" value="GBM73256.1"/>
    <property type="molecule type" value="Genomic_DNA"/>
</dbReference>
<sequence>MGQINGIVLKRACSAVARGTSVLVKTFCSIAHIISISVGAMQLWASKQRKFSYDCFVRRSEWITAFQLEFRRRFEIHRNDSVPSSYTILRWADLRSIGSQMKTKPPGTPRKVRTPENVKKSTPLCSNVFCGTSMRK</sequence>
<keyword evidence="2" id="KW-1185">Reference proteome</keyword>
<gene>
    <name evidence="1" type="ORF">AVEN_158616_1</name>
</gene>
<organism evidence="1 2">
    <name type="scientific">Araneus ventricosus</name>
    <name type="common">Orbweaver spider</name>
    <name type="synonym">Epeira ventricosa</name>
    <dbReference type="NCBI Taxonomy" id="182803"/>
    <lineage>
        <taxon>Eukaryota</taxon>
        <taxon>Metazoa</taxon>
        <taxon>Ecdysozoa</taxon>
        <taxon>Arthropoda</taxon>
        <taxon>Chelicerata</taxon>
        <taxon>Arachnida</taxon>
        <taxon>Araneae</taxon>
        <taxon>Araneomorphae</taxon>
        <taxon>Entelegynae</taxon>
        <taxon>Araneoidea</taxon>
        <taxon>Araneidae</taxon>
        <taxon>Araneus</taxon>
    </lineage>
</organism>
<evidence type="ECO:0000313" key="1">
    <source>
        <dbReference type="EMBL" id="GBM73256.1"/>
    </source>
</evidence>